<evidence type="ECO:0000256" key="6">
    <source>
        <dbReference type="ARBA" id="ARBA00023180"/>
    </source>
</evidence>
<evidence type="ECO:0000259" key="13">
    <source>
        <dbReference type="Pfam" id="PF14845"/>
    </source>
</evidence>
<dbReference type="SUPFAM" id="SSF51445">
    <property type="entry name" value="(Trans)glycosidases"/>
    <property type="match status" value="1"/>
</dbReference>
<dbReference type="Pfam" id="PF14845">
    <property type="entry name" value="Glycohydro_20b2"/>
    <property type="match status" value="1"/>
</dbReference>
<dbReference type="Pfam" id="PF00728">
    <property type="entry name" value="Glyco_hydro_20"/>
    <property type="match status" value="1"/>
</dbReference>
<dbReference type="PANTHER" id="PTHR22600">
    <property type="entry name" value="BETA-HEXOSAMINIDASE"/>
    <property type="match status" value="1"/>
</dbReference>
<dbReference type="OrthoDB" id="428480at2759"/>
<dbReference type="AlphaFoldDB" id="A0A1L9WY54"/>
<dbReference type="Gene3D" id="3.20.20.80">
    <property type="entry name" value="Glycosidases"/>
    <property type="match status" value="1"/>
</dbReference>
<keyword evidence="15" id="KW-1185">Reference proteome</keyword>
<dbReference type="GeneID" id="30969740"/>
<gene>
    <name evidence="14" type="ORF">ASPACDRAFT_115795</name>
</gene>
<evidence type="ECO:0000313" key="15">
    <source>
        <dbReference type="Proteomes" id="UP000184546"/>
    </source>
</evidence>
<sequence>MLGCRLWPVFLVLATASAVSVNPLPAPRNITWGSSGPKHLAGFVTLRAPNDTDDNILANAWNRAWNTIVDLQWVPAAIEAPISSFQPFPTAAPKAAQRIKRVSAPSVQYVDVEVQDITADLQHGVDESYTLELTEGSSTIDIRAATVWGALHAFTTLQQLIISDGSGGLIIEQCVSIQDAPLYPYRGIMIDTGRNFISVDKIYEQLDGMALSKLNVLHWHLDDTQSWPVQIDSHPEMIQDAYSPREIFTHADMRSVVAYARARAIRVIPEVDMPSHSSSGWKNADPEMVTCINSWWSNDDWALHTAVEPNPGQLDIIYPGTYDVVRDVYNELSDIFPDNWFHVGADEIQANCFNFSTYVTEWFQEDPSRTYNDLAQHWIDNAVPIFRNYSTSRRLVMWEDIVLSTEHAHDVPTDIVMQSWNNGLDYISKLTTQGYDVIVSSSDFMYLDCGFGGFVTNDPRYDVMSNPDPSTPNFNYGGNGGSWCGPYKTWQRIYDYDFTTNLTDAQAAHIIGAVAPLWSEQVDDVTVSSRFWPRAAALAELVWSGNRDEQGQKRTTLMTQRILNFREYLVANGVQASPLVPKYCLQHPHACDLYRDQSAVH</sequence>
<dbReference type="GO" id="GO:0030203">
    <property type="term" value="P:glycosaminoglycan metabolic process"/>
    <property type="evidence" value="ECO:0007669"/>
    <property type="project" value="TreeGrafter"/>
</dbReference>
<accession>A0A1L9WY54</accession>
<dbReference type="GO" id="GO:0016231">
    <property type="term" value="F:beta-N-acetylglucosaminidase activity"/>
    <property type="evidence" value="ECO:0007669"/>
    <property type="project" value="TreeGrafter"/>
</dbReference>
<dbReference type="RefSeq" id="XP_020057544.1">
    <property type="nucleotide sequence ID" value="XM_020195926.1"/>
</dbReference>
<evidence type="ECO:0000256" key="4">
    <source>
        <dbReference type="ARBA" id="ARBA00022729"/>
    </source>
</evidence>
<evidence type="ECO:0000256" key="5">
    <source>
        <dbReference type="ARBA" id="ARBA00022801"/>
    </source>
</evidence>
<dbReference type="InterPro" id="IPR017853">
    <property type="entry name" value="GH"/>
</dbReference>
<dbReference type="PRINTS" id="PR00738">
    <property type="entry name" value="GLHYDRLASE20"/>
</dbReference>
<dbReference type="FunFam" id="3.20.20.80:FF:000063">
    <property type="entry name" value="Beta-hexosaminidase"/>
    <property type="match status" value="1"/>
</dbReference>
<evidence type="ECO:0000313" key="14">
    <source>
        <dbReference type="EMBL" id="OJK01205.1"/>
    </source>
</evidence>
<evidence type="ECO:0000259" key="12">
    <source>
        <dbReference type="Pfam" id="PF00728"/>
    </source>
</evidence>
<dbReference type="OMA" id="KMWPRAA"/>
<evidence type="ECO:0000256" key="11">
    <source>
        <dbReference type="SAM" id="SignalP"/>
    </source>
</evidence>
<dbReference type="PIRSF" id="PIRSF001093">
    <property type="entry name" value="B-hxosamndse_ab_euk"/>
    <property type="match status" value="1"/>
</dbReference>
<dbReference type="GO" id="GO:0016020">
    <property type="term" value="C:membrane"/>
    <property type="evidence" value="ECO:0007669"/>
    <property type="project" value="TreeGrafter"/>
</dbReference>
<evidence type="ECO:0000256" key="2">
    <source>
        <dbReference type="ARBA" id="ARBA00006285"/>
    </source>
</evidence>
<dbReference type="SUPFAM" id="SSF55545">
    <property type="entry name" value="beta-N-acetylhexosaminidase-like domain"/>
    <property type="match status" value="1"/>
</dbReference>
<organism evidence="14 15">
    <name type="scientific">Aspergillus aculeatus (strain ATCC 16872 / CBS 172.66 / WB 5094)</name>
    <dbReference type="NCBI Taxonomy" id="690307"/>
    <lineage>
        <taxon>Eukaryota</taxon>
        <taxon>Fungi</taxon>
        <taxon>Dikarya</taxon>
        <taxon>Ascomycota</taxon>
        <taxon>Pezizomycotina</taxon>
        <taxon>Eurotiomycetes</taxon>
        <taxon>Eurotiomycetidae</taxon>
        <taxon>Eurotiales</taxon>
        <taxon>Aspergillaceae</taxon>
        <taxon>Aspergillus</taxon>
        <taxon>Aspergillus subgen. Circumdati</taxon>
    </lineage>
</organism>
<dbReference type="Proteomes" id="UP000184546">
    <property type="component" value="Unassembled WGS sequence"/>
</dbReference>
<reference evidence="15" key="1">
    <citation type="journal article" date="2017" name="Genome Biol.">
        <title>Comparative genomics reveals high biological diversity and specific adaptations in the industrially and medically important fungal genus Aspergillus.</title>
        <authorList>
            <person name="de Vries R.P."/>
            <person name="Riley R."/>
            <person name="Wiebenga A."/>
            <person name="Aguilar-Osorio G."/>
            <person name="Amillis S."/>
            <person name="Uchima C.A."/>
            <person name="Anderluh G."/>
            <person name="Asadollahi M."/>
            <person name="Askin M."/>
            <person name="Barry K."/>
            <person name="Battaglia E."/>
            <person name="Bayram O."/>
            <person name="Benocci T."/>
            <person name="Braus-Stromeyer S.A."/>
            <person name="Caldana C."/>
            <person name="Canovas D."/>
            <person name="Cerqueira G.C."/>
            <person name="Chen F."/>
            <person name="Chen W."/>
            <person name="Choi C."/>
            <person name="Clum A."/>
            <person name="Dos Santos R.A."/>
            <person name="Damasio A.R."/>
            <person name="Diallinas G."/>
            <person name="Emri T."/>
            <person name="Fekete E."/>
            <person name="Flipphi M."/>
            <person name="Freyberg S."/>
            <person name="Gallo A."/>
            <person name="Gournas C."/>
            <person name="Habgood R."/>
            <person name="Hainaut M."/>
            <person name="Harispe M.L."/>
            <person name="Henrissat B."/>
            <person name="Hilden K.S."/>
            <person name="Hope R."/>
            <person name="Hossain A."/>
            <person name="Karabika E."/>
            <person name="Karaffa L."/>
            <person name="Karanyi Z."/>
            <person name="Krasevec N."/>
            <person name="Kuo A."/>
            <person name="Kusch H."/>
            <person name="LaButti K."/>
            <person name="Lagendijk E.L."/>
            <person name="Lapidus A."/>
            <person name="Levasseur A."/>
            <person name="Lindquist E."/>
            <person name="Lipzen A."/>
            <person name="Logrieco A.F."/>
            <person name="MacCabe A."/>
            <person name="Maekelae M.R."/>
            <person name="Malavazi I."/>
            <person name="Melin P."/>
            <person name="Meyer V."/>
            <person name="Mielnichuk N."/>
            <person name="Miskei M."/>
            <person name="Molnar A.P."/>
            <person name="Mule G."/>
            <person name="Ngan C.Y."/>
            <person name="Orejas M."/>
            <person name="Orosz E."/>
            <person name="Ouedraogo J.P."/>
            <person name="Overkamp K.M."/>
            <person name="Park H.-S."/>
            <person name="Perrone G."/>
            <person name="Piumi F."/>
            <person name="Punt P.J."/>
            <person name="Ram A.F."/>
            <person name="Ramon A."/>
            <person name="Rauscher S."/>
            <person name="Record E."/>
            <person name="Riano-Pachon D.M."/>
            <person name="Robert V."/>
            <person name="Roehrig J."/>
            <person name="Ruller R."/>
            <person name="Salamov A."/>
            <person name="Salih N.S."/>
            <person name="Samson R.A."/>
            <person name="Sandor E."/>
            <person name="Sanguinetti M."/>
            <person name="Schuetze T."/>
            <person name="Sepcic K."/>
            <person name="Shelest E."/>
            <person name="Sherlock G."/>
            <person name="Sophianopoulou V."/>
            <person name="Squina F.M."/>
            <person name="Sun H."/>
            <person name="Susca A."/>
            <person name="Todd R.B."/>
            <person name="Tsang A."/>
            <person name="Unkles S.E."/>
            <person name="van de Wiele N."/>
            <person name="van Rossen-Uffink D."/>
            <person name="Oliveira J.V."/>
            <person name="Vesth T.C."/>
            <person name="Visser J."/>
            <person name="Yu J.-H."/>
            <person name="Zhou M."/>
            <person name="Andersen M.R."/>
            <person name="Archer D.B."/>
            <person name="Baker S.E."/>
            <person name="Benoit I."/>
            <person name="Brakhage A.A."/>
            <person name="Braus G.H."/>
            <person name="Fischer R."/>
            <person name="Frisvad J.C."/>
            <person name="Goldman G.H."/>
            <person name="Houbraken J."/>
            <person name="Oakley B."/>
            <person name="Pocsi I."/>
            <person name="Scazzocchio C."/>
            <person name="Seiboth B."/>
            <person name="vanKuyk P.A."/>
            <person name="Wortman J."/>
            <person name="Dyer P.S."/>
            <person name="Grigoriev I.V."/>
        </authorList>
    </citation>
    <scope>NUCLEOTIDE SEQUENCE [LARGE SCALE GENOMIC DNA]</scope>
    <source>
        <strain evidence="15">ATCC 16872 / CBS 172.66 / WB 5094</strain>
    </source>
</reference>
<dbReference type="STRING" id="690307.A0A1L9WY54"/>
<feature type="domain" description="Beta-hexosaminidase eukaryotic type N-terminal" evidence="13">
    <location>
        <begin position="23"/>
        <end position="160"/>
    </location>
</feature>
<feature type="active site" description="Proton donor" evidence="10">
    <location>
        <position position="347"/>
    </location>
</feature>
<feature type="chain" id="PRO_5012815424" description="Beta-hexosaminidase" evidence="11">
    <location>
        <begin position="19"/>
        <end position="601"/>
    </location>
</feature>
<evidence type="ECO:0000256" key="3">
    <source>
        <dbReference type="ARBA" id="ARBA00012663"/>
    </source>
</evidence>
<keyword evidence="5 9" id="KW-0378">Hydrolase</keyword>
<evidence type="ECO:0000256" key="1">
    <source>
        <dbReference type="ARBA" id="ARBA00001231"/>
    </source>
</evidence>
<dbReference type="Gene3D" id="3.30.379.10">
    <property type="entry name" value="Chitobiase/beta-hexosaminidase domain 2-like"/>
    <property type="match status" value="1"/>
</dbReference>
<keyword evidence="6" id="KW-0325">Glycoprotein</keyword>
<name>A0A1L9WY54_ASPA1</name>
<keyword evidence="7 9" id="KW-0326">Glycosidase</keyword>
<feature type="signal peptide" evidence="11">
    <location>
        <begin position="1"/>
        <end position="18"/>
    </location>
</feature>
<evidence type="ECO:0000256" key="7">
    <source>
        <dbReference type="ARBA" id="ARBA00023295"/>
    </source>
</evidence>
<comment type="similarity">
    <text evidence="2 9">Belongs to the glycosyl hydrolase 20 family.</text>
</comment>
<evidence type="ECO:0000256" key="9">
    <source>
        <dbReference type="PIRNR" id="PIRNR001093"/>
    </source>
</evidence>
<dbReference type="InterPro" id="IPR029019">
    <property type="entry name" value="HEX_eukaryotic_N"/>
</dbReference>
<dbReference type="GO" id="GO:0005975">
    <property type="term" value="P:carbohydrate metabolic process"/>
    <property type="evidence" value="ECO:0007669"/>
    <property type="project" value="InterPro"/>
</dbReference>
<dbReference type="InterPro" id="IPR015883">
    <property type="entry name" value="Glyco_hydro_20_cat"/>
</dbReference>
<dbReference type="PANTHER" id="PTHR22600:SF26">
    <property type="entry name" value="BETA-N-ACETYLHEXOSAMINIDASE"/>
    <property type="match status" value="1"/>
</dbReference>
<evidence type="ECO:0000256" key="8">
    <source>
        <dbReference type="ARBA" id="ARBA00069407"/>
    </source>
</evidence>
<proteinExistence type="inferred from homology"/>
<dbReference type="InterPro" id="IPR029018">
    <property type="entry name" value="Hex-like_dom2"/>
</dbReference>
<dbReference type="InterPro" id="IPR025705">
    <property type="entry name" value="Beta_hexosaminidase_sua/sub"/>
</dbReference>
<dbReference type="VEuPathDB" id="FungiDB:ASPACDRAFT_115795"/>
<feature type="domain" description="Glycoside hydrolase family 20 catalytic" evidence="12">
    <location>
        <begin position="183"/>
        <end position="545"/>
    </location>
</feature>
<dbReference type="EC" id="3.2.1.52" evidence="3 9"/>
<protein>
    <recommendedName>
        <fullName evidence="8 9">Beta-hexosaminidase</fullName>
        <ecNumber evidence="3 9">3.2.1.52</ecNumber>
    </recommendedName>
</protein>
<keyword evidence="4 11" id="KW-0732">Signal</keyword>
<dbReference type="EMBL" id="KV878974">
    <property type="protein sequence ID" value="OJK01205.1"/>
    <property type="molecule type" value="Genomic_DNA"/>
</dbReference>
<comment type="catalytic activity">
    <reaction evidence="1 9">
        <text>Hydrolysis of terminal non-reducing N-acetyl-D-hexosamine residues in N-acetyl-beta-D-hexosaminides.</text>
        <dbReference type="EC" id="3.2.1.52"/>
    </reaction>
</comment>
<evidence type="ECO:0000256" key="10">
    <source>
        <dbReference type="PIRSR" id="PIRSR001093-1"/>
    </source>
</evidence>